<keyword evidence="7" id="KW-0652">Protein synthesis inhibitor</keyword>
<dbReference type="Gene3D" id="1.10.510.10">
    <property type="entry name" value="Transferase(Phosphotransferase) domain 1"/>
    <property type="match status" value="2"/>
</dbReference>
<evidence type="ECO:0000256" key="7">
    <source>
        <dbReference type="ARBA" id="ARBA00023193"/>
    </source>
</evidence>
<dbReference type="InterPro" id="IPR000719">
    <property type="entry name" value="Prot_kinase_dom"/>
</dbReference>
<feature type="binding site" evidence="12">
    <location>
        <begin position="676"/>
        <end position="684"/>
    </location>
    <ligand>
        <name>ATP</name>
        <dbReference type="ChEBI" id="CHEBI:30616"/>
    </ligand>
</feature>
<keyword evidence="2" id="KW-0723">Serine/threonine-protein kinase</keyword>
<feature type="compositionally biased region" description="Low complexity" evidence="15">
    <location>
        <begin position="828"/>
        <end position="839"/>
    </location>
</feature>
<dbReference type="SMART" id="SM00591">
    <property type="entry name" value="RWD"/>
    <property type="match status" value="1"/>
</dbReference>
<dbReference type="InterPro" id="IPR006575">
    <property type="entry name" value="RWD_dom"/>
</dbReference>
<dbReference type="GO" id="GO:0005634">
    <property type="term" value="C:nucleus"/>
    <property type="evidence" value="ECO:0007669"/>
    <property type="project" value="TreeGrafter"/>
</dbReference>
<feature type="region of interest" description="Disordered" evidence="15">
    <location>
        <begin position="741"/>
        <end position="776"/>
    </location>
</feature>
<dbReference type="PIRSF" id="PIRSF000660">
    <property type="entry name" value="Ser/Thr_PK_GCN2"/>
    <property type="match status" value="1"/>
</dbReference>
<dbReference type="InterPro" id="IPR011009">
    <property type="entry name" value="Kinase-like_dom_sf"/>
</dbReference>
<gene>
    <name evidence="18" type="ORF">CLIB1423_12S02608</name>
</gene>
<evidence type="ECO:0000256" key="4">
    <source>
        <dbReference type="ARBA" id="ARBA00022741"/>
    </source>
</evidence>
<dbReference type="InterPro" id="IPR016135">
    <property type="entry name" value="UBQ-conjugating_enzyme/RWD"/>
</dbReference>
<evidence type="ECO:0000256" key="11">
    <source>
        <dbReference type="PIRSR" id="PIRSR000660-1"/>
    </source>
</evidence>
<evidence type="ECO:0000256" key="3">
    <source>
        <dbReference type="ARBA" id="ARBA00022679"/>
    </source>
</evidence>
<sequence length="1759" mass="200263">MKEDSISSSLEARQQDEFNSISSIYGDIFTDITPKGLVWNKKPSPHFQIFLQSSQHSDRPTISILLDFEFTPTYPLSPPKIKILQPKNILNAKVEQLKCKIDDLIKEFVEEEVCFVIISDLKDMLDEFQSTTEKVLSLEEERELRLKNERLELEKREAEREKQMKVEQQKQNAELNKQILKIRGEYYNSVGNSNGDDMSDGDETNGGYDLNEDDDVSLVPSAKYLAEWKKNDYFIFANTMVGQLPSRSSALMHRSKFKFKTVMGFVPAIKKDLLSPISKQFIVRPYFPHDISQKINPTNEELSYLLSEISLTNPFWKTDDGKKHIQDLESELQSIVNINHENIASLIGFQIDETTNNSGSGGWQIRLLTEYSSTSESIKDLISGKGDGEHHRISWALARTWLIQLIPGFEHLQNCGVIHKLVCPLTISVWNEEQNSLDYDDENENVDDSVFDVESPVTAVLRISHASYGFRLLKMLKAHPNNESLHVDTGSYFDDLIPINWRAPELSGECSFSSSGHVMKTDIWDLSLLFMRIMLNYDVLNTKFKTPSEFYAKFNPSDYPGEEQYGDIVFDLFCKMLQVKPSKRPSPMELNAVKFLRDGPVLNEAVTKWNGDNHDDPYNFSTHQPGAAFVLPAGTIGNTTGNNGRRPSASYADTSNTYNLRNLGRYERDFEEVGKLGKGGFGEVVKARNRIEGTFYAIKKIKHRAHKLDSLLSEVLSLSRLNHQYIVRYYGTWVEEIPEEKKEVNSKVEELDDGTENSSDETHSSEHSLDGEDEFSDSNLGSHSYFSRSTSFLGTHDNSFQVDFISNDPIIEFGYSTDEYEDEDDSETSTSDALTTTKSVSTSANQSRSMNQLTNSRLLQSQVKSILYIQMEFCENNTLQNLIEQGLPKNPHEYWRLMRQLLEAVSYIHREGFIHRDLKPMNIFIDKSNNVKVGDFGLAKNSSSGAQTSDLIVSKDNQIQQPKNKDWSTVVGTLFYTAKEISTGNYDEKVDMYALGIIFFEMCWSLGTGMERAHTLNGLRLSTIEFPKDWKPQSQKLERKIITKLLDHDPTKRPGATELLSSGLLPVEHQDQVIKEALKSLADPASPWQQQVRETLFKQPYVLARDLLFDDKRAGTGVGAHDYLLYDKMIDQLKRIFKRHGALEDFNNNTTNVLFPKSPFYSRENVYEVLDKSGSILQLPYDLTLPLARFLSKNNAPFVKVFKNAFVYRQPGPNKRPGSMPDKYSAVSFDLVTHDSNLKLTHDAECLHVIDEIISILPLAKKAKKGSNISDEAVILINHSDILNSIISFSFENVGIDERKRIEVIGILSQLGIETETEQIKKRLREDADVPYTVTKDLIDKFNFTLPIEQVKIKLRKAMMDSPHFARLERALNYLTEILSIFKRLGGSTTILFNPLSNYNNKYYRGGVMFQAVLRVDRRKARIISGGRYDSLIESFGNKDIVKSMTPYAVGFQLSSTFMFLLLKKNLQHFGSGLTGWRRSRCDVLVTSLNPQYIRESGYDILRSLRMYDISSDIFMTDNNDTIEDILDQAQLDGANWIVLVKNPQSTIQRRAKRNFKPLRIRDVSTNKDVDIEYEELSEYLRSEISERNTDESGIPQLNSKSKIISTASTSSVLSMDDNHHSAGDTSDSLAPLFSVDLSQKVTVVPNDAPRGRKNNNKRDKWETENDAKIASSSLMKSLANAPIISIDARDEVIKMISITSLEQKDEFIKKVTLSSSNFPRSYAVNIYNSMCKERSRGSRWVVLYSTKTQSTTIIDLDR</sequence>
<dbReference type="Proteomes" id="UP000837801">
    <property type="component" value="Unassembled WGS sequence"/>
</dbReference>
<dbReference type="Gene3D" id="3.10.110.10">
    <property type="entry name" value="Ubiquitin Conjugating Enzyme"/>
    <property type="match status" value="1"/>
</dbReference>
<protein>
    <recommendedName>
        <fullName evidence="1">non-specific serine/threonine protein kinase</fullName>
        <ecNumber evidence="1">2.7.11.1</ecNumber>
    </recommendedName>
</protein>
<evidence type="ECO:0000256" key="6">
    <source>
        <dbReference type="ARBA" id="ARBA00022840"/>
    </source>
</evidence>
<evidence type="ECO:0000256" key="9">
    <source>
        <dbReference type="ARBA" id="ARBA00048659"/>
    </source>
</evidence>
<dbReference type="EC" id="2.7.11.1" evidence="1"/>
<dbReference type="CDD" id="cd23823">
    <property type="entry name" value="RWD_GCN2"/>
    <property type="match status" value="1"/>
</dbReference>
<keyword evidence="19" id="KW-1185">Reference proteome</keyword>
<dbReference type="SUPFAM" id="SSF55681">
    <property type="entry name" value="Class II aaRS and biotin synthetases"/>
    <property type="match status" value="1"/>
</dbReference>
<name>A0A9P0VZ90_9ASCO</name>
<feature type="binding site" evidence="12">
    <location>
        <position position="699"/>
    </location>
    <ligand>
        <name>ATP</name>
        <dbReference type="ChEBI" id="CHEBI:30616"/>
    </ligand>
</feature>
<dbReference type="InterPro" id="IPR041715">
    <property type="entry name" value="HisRS-like_core"/>
</dbReference>
<keyword evidence="3" id="KW-0808">Transferase</keyword>
<comment type="similarity">
    <text evidence="8">Belongs to the protein kinase superfamily. Ser/Thr protein kinase family. GCN2 subfamily.</text>
</comment>
<dbReference type="SMART" id="SM00220">
    <property type="entry name" value="S_TKc"/>
    <property type="match status" value="1"/>
</dbReference>
<keyword evidence="6 12" id="KW-0067">ATP-binding</keyword>
<dbReference type="PROSITE" id="PS00107">
    <property type="entry name" value="PROTEIN_KINASE_ATP"/>
    <property type="match status" value="1"/>
</dbReference>
<dbReference type="Gene3D" id="3.30.200.20">
    <property type="entry name" value="Phosphorylase Kinase, domain 1"/>
    <property type="match status" value="1"/>
</dbReference>
<comment type="caution">
    <text evidence="18">The sequence shown here is derived from an EMBL/GenBank/DDBJ whole genome shotgun (WGS) entry which is preliminary data.</text>
</comment>
<dbReference type="Gene3D" id="3.30.930.10">
    <property type="entry name" value="Bira Bifunctional Protein, Domain 2"/>
    <property type="match status" value="1"/>
</dbReference>
<dbReference type="GO" id="GO:0004694">
    <property type="term" value="F:eukaryotic translation initiation factor 2alpha kinase activity"/>
    <property type="evidence" value="ECO:0007669"/>
    <property type="project" value="InterPro"/>
</dbReference>
<dbReference type="GO" id="GO:0000077">
    <property type="term" value="P:DNA damage checkpoint signaling"/>
    <property type="evidence" value="ECO:0007669"/>
    <property type="project" value="InterPro"/>
</dbReference>
<dbReference type="InterPro" id="IPR016255">
    <property type="entry name" value="Gcn2"/>
</dbReference>
<evidence type="ECO:0000256" key="14">
    <source>
        <dbReference type="SAM" id="Coils"/>
    </source>
</evidence>
<dbReference type="OrthoDB" id="341578at2759"/>
<evidence type="ECO:0000259" key="16">
    <source>
        <dbReference type="PROSITE" id="PS50011"/>
    </source>
</evidence>
<reference evidence="18" key="1">
    <citation type="submission" date="2022-03" db="EMBL/GenBank/DDBJ databases">
        <authorList>
            <person name="Legras J.-L."/>
            <person name="Devillers H."/>
            <person name="Grondin C."/>
        </authorList>
    </citation>
    <scope>NUCLEOTIDE SEQUENCE</scope>
    <source>
        <strain evidence="18">CLIB 1423</strain>
    </source>
</reference>
<dbReference type="InterPro" id="IPR050339">
    <property type="entry name" value="CC_SR_Kinase"/>
</dbReference>
<feature type="binding site" evidence="13">
    <location>
        <position position="700"/>
    </location>
    <ligand>
        <name>ATP</name>
        <dbReference type="ChEBI" id="CHEBI:30616"/>
    </ligand>
</feature>
<accession>A0A9P0VZ90</accession>
<evidence type="ECO:0000256" key="12">
    <source>
        <dbReference type="PIRSR" id="PIRSR000660-2"/>
    </source>
</evidence>
<feature type="domain" description="Protein kinase" evidence="16">
    <location>
        <begin position="238"/>
        <end position="596"/>
    </location>
</feature>
<feature type="compositionally biased region" description="Basic and acidic residues" evidence="15">
    <location>
        <begin position="1657"/>
        <end position="1666"/>
    </location>
</feature>
<feature type="region of interest" description="Disordered" evidence="15">
    <location>
        <begin position="191"/>
        <end position="212"/>
    </location>
</feature>
<evidence type="ECO:0000256" key="5">
    <source>
        <dbReference type="ARBA" id="ARBA00022777"/>
    </source>
</evidence>
<evidence type="ECO:0000313" key="19">
    <source>
        <dbReference type="Proteomes" id="UP000837801"/>
    </source>
</evidence>
<evidence type="ECO:0000256" key="15">
    <source>
        <dbReference type="SAM" id="MobiDB-lite"/>
    </source>
</evidence>
<dbReference type="PANTHER" id="PTHR11042">
    <property type="entry name" value="EUKARYOTIC TRANSLATION INITIATION FACTOR 2-ALPHA KINASE EIF2-ALPHA KINASE -RELATED"/>
    <property type="match status" value="1"/>
</dbReference>
<dbReference type="InterPro" id="IPR036621">
    <property type="entry name" value="Anticodon-bd_dom_sf"/>
</dbReference>
<dbReference type="PROSITE" id="PS50011">
    <property type="entry name" value="PROTEIN_KINASE_DOM"/>
    <property type="match status" value="2"/>
</dbReference>
<dbReference type="SUPFAM" id="SSF54495">
    <property type="entry name" value="UBC-like"/>
    <property type="match status" value="1"/>
</dbReference>
<evidence type="ECO:0000313" key="18">
    <source>
        <dbReference type="EMBL" id="CAH2353773.1"/>
    </source>
</evidence>
<evidence type="ECO:0000256" key="2">
    <source>
        <dbReference type="ARBA" id="ARBA00022527"/>
    </source>
</evidence>
<feature type="region of interest" description="Disordered" evidence="15">
    <location>
        <begin position="819"/>
        <end position="852"/>
    </location>
</feature>
<organism evidence="18 19">
    <name type="scientific">[Candida] railenensis</name>
    <dbReference type="NCBI Taxonomy" id="45579"/>
    <lineage>
        <taxon>Eukaryota</taxon>
        <taxon>Fungi</taxon>
        <taxon>Dikarya</taxon>
        <taxon>Ascomycota</taxon>
        <taxon>Saccharomycotina</taxon>
        <taxon>Pichiomycetes</taxon>
        <taxon>Debaryomycetaceae</taxon>
        <taxon>Kurtzmaniella</taxon>
    </lineage>
</organism>
<comment type="catalytic activity">
    <reaction evidence="9">
        <text>L-threonyl-[protein] + ATP = O-phospho-L-threonyl-[protein] + ADP + H(+)</text>
        <dbReference type="Rhea" id="RHEA:46608"/>
        <dbReference type="Rhea" id="RHEA-COMP:11060"/>
        <dbReference type="Rhea" id="RHEA-COMP:11605"/>
        <dbReference type="ChEBI" id="CHEBI:15378"/>
        <dbReference type="ChEBI" id="CHEBI:30013"/>
        <dbReference type="ChEBI" id="CHEBI:30616"/>
        <dbReference type="ChEBI" id="CHEBI:61977"/>
        <dbReference type="ChEBI" id="CHEBI:456216"/>
        <dbReference type="EC" id="2.7.11.1"/>
    </reaction>
    <physiologicalReaction direction="left-to-right" evidence="9">
        <dbReference type="Rhea" id="RHEA:46609"/>
    </physiologicalReaction>
</comment>
<feature type="compositionally biased region" description="Basic and acidic residues" evidence="15">
    <location>
        <begin position="760"/>
        <end position="770"/>
    </location>
</feature>
<dbReference type="PROSITE" id="PS50908">
    <property type="entry name" value="RWD"/>
    <property type="match status" value="1"/>
</dbReference>
<feature type="compositionally biased region" description="Acidic residues" evidence="15">
    <location>
        <begin position="750"/>
        <end position="759"/>
    </location>
</feature>
<dbReference type="InterPro" id="IPR024435">
    <property type="entry name" value="HisRS-related_dom"/>
</dbReference>
<dbReference type="Pfam" id="PF13393">
    <property type="entry name" value="tRNA-synt_His"/>
    <property type="match status" value="1"/>
</dbReference>
<evidence type="ECO:0000256" key="8">
    <source>
        <dbReference type="ARBA" id="ARBA00037982"/>
    </source>
</evidence>
<feature type="active site" description="Proton acceptor" evidence="11">
    <location>
        <position position="917"/>
    </location>
</feature>
<dbReference type="EMBL" id="CAKXYY010000012">
    <property type="protein sequence ID" value="CAH2353773.1"/>
    <property type="molecule type" value="Genomic_DNA"/>
</dbReference>
<evidence type="ECO:0000259" key="17">
    <source>
        <dbReference type="PROSITE" id="PS50908"/>
    </source>
</evidence>
<feature type="domain" description="Protein kinase" evidence="16">
    <location>
        <begin position="670"/>
        <end position="1065"/>
    </location>
</feature>
<keyword evidence="5 18" id="KW-0418">Kinase</keyword>
<dbReference type="PROSITE" id="PS00108">
    <property type="entry name" value="PROTEIN_KINASE_ST"/>
    <property type="match status" value="1"/>
</dbReference>
<dbReference type="Pfam" id="PF12745">
    <property type="entry name" value="HGTP_anticodon2"/>
    <property type="match status" value="1"/>
</dbReference>
<dbReference type="Gene3D" id="3.40.50.800">
    <property type="entry name" value="Anticodon-binding domain"/>
    <property type="match status" value="1"/>
</dbReference>
<dbReference type="Pfam" id="PF00069">
    <property type="entry name" value="Pkinase"/>
    <property type="match status" value="2"/>
</dbReference>
<dbReference type="GO" id="GO:0030447">
    <property type="term" value="P:filamentous growth"/>
    <property type="evidence" value="ECO:0007669"/>
    <property type="project" value="UniProtKB-ARBA"/>
</dbReference>
<feature type="domain" description="RWD" evidence="17">
    <location>
        <begin position="16"/>
        <end position="128"/>
    </location>
</feature>
<dbReference type="Pfam" id="PF05773">
    <property type="entry name" value="RWD"/>
    <property type="match status" value="1"/>
</dbReference>
<dbReference type="InterPro" id="IPR045864">
    <property type="entry name" value="aa-tRNA-synth_II/BPL/LPL"/>
</dbReference>
<feature type="region of interest" description="Disordered" evidence="15">
    <location>
        <begin position="1644"/>
        <end position="1666"/>
    </location>
</feature>
<dbReference type="SUPFAM" id="SSF56112">
    <property type="entry name" value="Protein kinase-like (PK-like)"/>
    <property type="match status" value="2"/>
</dbReference>
<dbReference type="InterPro" id="IPR008271">
    <property type="entry name" value="Ser/Thr_kinase_AS"/>
</dbReference>
<evidence type="ECO:0000256" key="1">
    <source>
        <dbReference type="ARBA" id="ARBA00012513"/>
    </source>
</evidence>
<keyword evidence="4 12" id="KW-0547">Nucleotide-binding</keyword>
<dbReference type="PANTHER" id="PTHR11042:SF160">
    <property type="entry name" value="EUKARYOTIC TRANSLATION INITIATION FACTOR 2-ALPHA KINASE 1"/>
    <property type="match status" value="1"/>
</dbReference>
<dbReference type="FunFam" id="3.10.110.10:FF:000050">
    <property type="entry name" value="eIF-2-alpha kinase GCN2"/>
    <property type="match status" value="1"/>
</dbReference>
<evidence type="ECO:0000256" key="10">
    <source>
        <dbReference type="ARBA" id="ARBA00048977"/>
    </source>
</evidence>
<dbReference type="CDD" id="cd14046">
    <property type="entry name" value="STKc_EIF2AK4_GCN2_rpt2"/>
    <property type="match status" value="1"/>
</dbReference>
<dbReference type="InterPro" id="IPR017441">
    <property type="entry name" value="Protein_kinase_ATP_BS"/>
</dbReference>
<dbReference type="GO" id="GO:0005524">
    <property type="term" value="F:ATP binding"/>
    <property type="evidence" value="ECO:0007669"/>
    <property type="project" value="UniProtKB-UniRule"/>
</dbReference>
<feature type="compositionally biased region" description="Polar residues" evidence="15">
    <location>
        <begin position="840"/>
        <end position="852"/>
    </location>
</feature>
<proteinExistence type="inferred from homology"/>
<dbReference type="CDD" id="cd22249">
    <property type="entry name" value="UDM1_RNF168_RNF169-like"/>
    <property type="match status" value="1"/>
</dbReference>
<comment type="catalytic activity">
    <reaction evidence="10">
        <text>L-seryl-[protein] + ATP = O-phospho-L-seryl-[protein] + ADP + H(+)</text>
        <dbReference type="Rhea" id="RHEA:17989"/>
        <dbReference type="Rhea" id="RHEA-COMP:9863"/>
        <dbReference type="Rhea" id="RHEA-COMP:11604"/>
        <dbReference type="ChEBI" id="CHEBI:15378"/>
        <dbReference type="ChEBI" id="CHEBI:29999"/>
        <dbReference type="ChEBI" id="CHEBI:30616"/>
        <dbReference type="ChEBI" id="CHEBI:83421"/>
        <dbReference type="ChEBI" id="CHEBI:456216"/>
        <dbReference type="EC" id="2.7.11.1"/>
    </reaction>
    <physiologicalReaction direction="left-to-right" evidence="10">
        <dbReference type="Rhea" id="RHEA:17990"/>
    </physiologicalReaction>
</comment>
<dbReference type="GO" id="GO:0005737">
    <property type="term" value="C:cytoplasm"/>
    <property type="evidence" value="ECO:0007669"/>
    <property type="project" value="TreeGrafter"/>
</dbReference>
<feature type="coiled-coil region" evidence="14">
    <location>
        <begin position="87"/>
        <end position="185"/>
    </location>
</feature>
<keyword evidence="14" id="KW-0175">Coiled coil</keyword>
<dbReference type="GO" id="GO:0009893">
    <property type="term" value="P:positive regulation of metabolic process"/>
    <property type="evidence" value="ECO:0007669"/>
    <property type="project" value="UniProtKB-ARBA"/>
</dbReference>
<evidence type="ECO:0000256" key="13">
    <source>
        <dbReference type="PROSITE-ProRule" id="PRU10141"/>
    </source>
</evidence>
<dbReference type="GO" id="GO:0017148">
    <property type="term" value="P:negative regulation of translation"/>
    <property type="evidence" value="ECO:0007669"/>
    <property type="project" value="UniProtKB-KW"/>
</dbReference>